<accession>A0A2P6N0G6</accession>
<dbReference type="Proteomes" id="UP000241769">
    <property type="component" value="Unassembled WGS sequence"/>
</dbReference>
<dbReference type="PROSITE" id="PS51257">
    <property type="entry name" value="PROKAR_LIPOPROTEIN"/>
    <property type="match status" value="1"/>
</dbReference>
<organism evidence="1 2">
    <name type="scientific">Planoprotostelium fungivorum</name>
    <dbReference type="NCBI Taxonomy" id="1890364"/>
    <lineage>
        <taxon>Eukaryota</taxon>
        <taxon>Amoebozoa</taxon>
        <taxon>Evosea</taxon>
        <taxon>Variosea</taxon>
        <taxon>Cavosteliida</taxon>
        <taxon>Cavosteliaceae</taxon>
        <taxon>Planoprotostelium</taxon>
    </lineage>
</organism>
<proteinExistence type="predicted"/>
<dbReference type="AlphaFoldDB" id="A0A2P6N0G6"/>
<gene>
    <name evidence="1" type="ORF">PROFUN_14285</name>
</gene>
<evidence type="ECO:0000313" key="1">
    <source>
        <dbReference type="EMBL" id="PRP77432.1"/>
    </source>
</evidence>
<comment type="caution">
    <text evidence="1">The sequence shown here is derived from an EMBL/GenBank/DDBJ whole genome shotgun (WGS) entry which is preliminary data.</text>
</comment>
<sequence>MAGTDRVMKKRAEAAEPHRWNLDNLTNHLLTGLSCDLNSALFENFTLKPINACHPSQTG</sequence>
<keyword evidence="2" id="KW-1185">Reference proteome</keyword>
<dbReference type="EMBL" id="MDYQ01000265">
    <property type="protein sequence ID" value="PRP77432.1"/>
    <property type="molecule type" value="Genomic_DNA"/>
</dbReference>
<dbReference type="InParanoid" id="A0A2P6N0G6"/>
<reference evidence="1 2" key="1">
    <citation type="journal article" date="2018" name="Genome Biol. Evol.">
        <title>Multiple Roots of Fruiting Body Formation in Amoebozoa.</title>
        <authorList>
            <person name="Hillmann F."/>
            <person name="Forbes G."/>
            <person name="Novohradska S."/>
            <person name="Ferling I."/>
            <person name="Riege K."/>
            <person name="Groth M."/>
            <person name="Westermann M."/>
            <person name="Marz M."/>
            <person name="Spaller T."/>
            <person name="Winckler T."/>
            <person name="Schaap P."/>
            <person name="Glockner G."/>
        </authorList>
    </citation>
    <scope>NUCLEOTIDE SEQUENCE [LARGE SCALE GENOMIC DNA]</scope>
    <source>
        <strain evidence="1 2">Jena</strain>
    </source>
</reference>
<name>A0A2P6N0G6_9EUKA</name>
<protein>
    <submittedName>
        <fullName evidence="1">Uncharacterized protein</fullName>
    </submittedName>
</protein>
<evidence type="ECO:0000313" key="2">
    <source>
        <dbReference type="Proteomes" id="UP000241769"/>
    </source>
</evidence>